<dbReference type="GO" id="GO:0004527">
    <property type="term" value="F:exonuclease activity"/>
    <property type="evidence" value="ECO:0007669"/>
    <property type="project" value="UniProtKB-KW"/>
</dbReference>
<organism evidence="9 10">
    <name type="scientific">Hypsibius exemplaris</name>
    <name type="common">Freshwater tardigrade</name>
    <dbReference type="NCBI Taxonomy" id="2072580"/>
    <lineage>
        <taxon>Eukaryota</taxon>
        <taxon>Metazoa</taxon>
        <taxon>Ecdysozoa</taxon>
        <taxon>Tardigrada</taxon>
        <taxon>Eutardigrada</taxon>
        <taxon>Parachela</taxon>
        <taxon>Hypsibioidea</taxon>
        <taxon>Hypsibiidae</taxon>
        <taxon>Hypsibius</taxon>
    </lineage>
</organism>
<dbReference type="CDD" id="cd06145">
    <property type="entry name" value="REX1_like"/>
    <property type="match status" value="1"/>
</dbReference>
<keyword evidence="3" id="KW-0540">Nuclease</keyword>
<comment type="similarity">
    <text evidence="2">Belongs to the REXO1/REXO3 family.</text>
</comment>
<dbReference type="InterPro" id="IPR012337">
    <property type="entry name" value="RNaseH-like_sf"/>
</dbReference>
<dbReference type="AlphaFoldDB" id="A0A9X6RLD1"/>
<comment type="subcellular location">
    <subcellularLocation>
        <location evidence="1">Nucleus</location>
    </subcellularLocation>
</comment>
<evidence type="ECO:0000259" key="8">
    <source>
        <dbReference type="SMART" id="SM00479"/>
    </source>
</evidence>
<evidence type="ECO:0000256" key="3">
    <source>
        <dbReference type="ARBA" id="ARBA00022722"/>
    </source>
</evidence>
<dbReference type="OrthoDB" id="206335at2759"/>
<proteinExistence type="inferred from homology"/>
<keyword evidence="5 9" id="KW-0269">Exonuclease</keyword>
<dbReference type="InterPro" id="IPR034922">
    <property type="entry name" value="REX1-like_exo"/>
</dbReference>
<evidence type="ECO:0000256" key="2">
    <source>
        <dbReference type="ARBA" id="ARBA00006357"/>
    </source>
</evidence>
<evidence type="ECO:0000313" key="9">
    <source>
        <dbReference type="EMBL" id="OWA52054.1"/>
    </source>
</evidence>
<keyword evidence="10" id="KW-1185">Reference proteome</keyword>
<dbReference type="FunFam" id="3.30.420.10:FF:000019">
    <property type="entry name" value="RNA exonuclease NEF-sp"/>
    <property type="match status" value="1"/>
</dbReference>
<dbReference type="EMBL" id="MTYJ01000249">
    <property type="protein sequence ID" value="OWA52054.1"/>
    <property type="molecule type" value="Genomic_DNA"/>
</dbReference>
<dbReference type="InterPro" id="IPR036397">
    <property type="entry name" value="RNaseH_sf"/>
</dbReference>
<dbReference type="InterPro" id="IPR013520">
    <property type="entry name" value="Ribonucl_H"/>
</dbReference>
<keyword evidence="4" id="KW-0378">Hydrolase</keyword>
<gene>
    <name evidence="9" type="ORF">BV898_16515</name>
</gene>
<dbReference type="Proteomes" id="UP000192578">
    <property type="component" value="Unassembled WGS sequence"/>
</dbReference>
<dbReference type="PANTHER" id="PTHR12801">
    <property type="entry name" value="RNA EXONUCLEASE REXO1 / RECO3 FAMILY MEMBER-RELATED"/>
    <property type="match status" value="1"/>
</dbReference>
<evidence type="ECO:0000256" key="5">
    <source>
        <dbReference type="ARBA" id="ARBA00022839"/>
    </source>
</evidence>
<dbReference type="SMART" id="SM00479">
    <property type="entry name" value="EXOIII"/>
    <property type="match status" value="1"/>
</dbReference>
<evidence type="ECO:0000256" key="1">
    <source>
        <dbReference type="ARBA" id="ARBA00004123"/>
    </source>
</evidence>
<dbReference type="Gene3D" id="3.30.420.10">
    <property type="entry name" value="Ribonuclease H-like superfamily/Ribonuclease H"/>
    <property type="match status" value="1"/>
</dbReference>
<evidence type="ECO:0000313" key="10">
    <source>
        <dbReference type="Proteomes" id="UP000192578"/>
    </source>
</evidence>
<reference evidence="10" key="1">
    <citation type="submission" date="2017-01" db="EMBL/GenBank/DDBJ databases">
        <title>Comparative genomics of anhydrobiosis in the tardigrade Hypsibius dujardini.</title>
        <authorList>
            <person name="Yoshida Y."/>
            <person name="Koutsovoulos G."/>
            <person name="Laetsch D."/>
            <person name="Stevens L."/>
            <person name="Kumar S."/>
            <person name="Horikawa D."/>
            <person name="Ishino K."/>
            <person name="Komine S."/>
            <person name="Tomita M."/>
            <person name="Blaxter M."/>
            <person name="Arakawa K."/>
        </authorList>
    </citation>
    <scope>NUCLEOTIDE SEQUENCE [LARGE SCALE GENOMIC DNA]</scope>
    <source>
        <strain evidence="10">Z151</strain>
    </source>
</reference>
<feature type="compositionally biased region" description="Polar residues" evidence="7">
    <location>
        <begin position="1"/>
        <end position="12"/>
    </location>
</feature>
<evidence type="ECO:0000256" key="7">
    <source>
        <dbReference type="SAM" id="MobiDB-lite"/>
    </source>
</evidence>
<feature type="region of interest" description="Disordered" evidence="7">
    <location>
        <begin position="1"/>
        <end position="21"/>
    </location>
</feature>
<dbReference type="InterPro" id="IPR047021">
    <property type="entry name" value="REXO1/3/4-like"/>
</dbReference>
<feature type="region of interest" description="Disordered" evidence="7">
    <location>
        <begin position="38"/>
        <end position="70"/>
    </location>
</feature>
<dbReference type="Pfam" id="PF00929">
    <property type="entry name" value="RNase_T"/>
    <property type="match status" value="1"/>
</dbReference>
<evidence type="ECO:0000256" key="4">
    <source>
        <dbReference type="ARBA" id="ARBA00022801"/>
    </source>
</evidence>
<keyword evidence="6" id="KW-0539">Nucleus</keyword>
<feature type="compositionally biased region" description="Polar residues" evidence="7">
    <location>
        <begin position="49"/>
        <end position="64"/>
    </location>
</feature>
<feature type="domain" description="Exonuclease" evidence="8">
    <location>
        <begin position="275"/>
        <end position="436"/>
    </location>
</feature>
<dbReference type="GO" id="GO:0005634">
    <property type="term" value="C:nucleus"/>
    <property type="evidence" value="ECO:0007669"/>
    <property type="project" value="UniProtKB-SubCell"/>
</dbReference>
<name>A0A9X6RLD1_HYPEX</name>
<accession>A0A9X6RLD1</accession>
<sequence>MRLENPISTMESTSRKSAREENKAKKLKAFFALTSATANAAEGEPATRDITSPDSGIESETPSANGYLPPNELESLRARLRAQQKEKLSRPLLFQTLPTELLQLSNVRQLLLYALVGGDAPGLKPEWCTLVRWQKITQVVVVAINGLTREDWDAYSTQTSPALKNFLDIGGPLEPIEEGCLARNLLEPSVNRSLKKLKMNGPQVSAVSLLGDYVPPVRTASSSSPDGFSRLHLLMSVERMGIEKYPLPHCTIGNVDKKHFVATQDVYRPVVATSRLFAVDCEMCKTVTGKNELTRISIVNEQLEVVYDTFVKPFNPILDYLTQWSGITKAILDPVKTRLHDVQAAVRKILPADAILCGQSLNGDLDALEMVHPYVIDTSVIFNLSGRPRAKSSLKILSQFFLNKSIQGTDRFGHDSIEDSRTTMELVLLKLRHGITFGDCTMGWELPVAKAAESLVPDASALRSALLPAALAADALAAEKEAGQSSSLKRKLEDVAEVEAPRVPPLLAMSFSSSHQKSGVLNCATITEGKTALVVGSSEYVRGLAEKGGKATVQCVSSAKRVMKRVSQNLLNHEFVFADLKVPAGNSPADSTDRTTEISSLMGKIFRLFGGANDRALCMLVSSVCRVQCAVFSGQWAYVGQQDSNPIASATAAIIYNAEAAQIPPLLGDIAEFYLVSISGSRDVPSAVATARSPQGSAAVVKRVFRVRSNTRKTSSLSRWRKWPVIMTGSAIEQFSLMYLESIKQLHHVENNDTICEVAFWELQRDTFLKTRDEAELLLALLFAEGFIKINVPCKPRDVTEHIGCAVGGFPTAPEDRKSACCEVM</sequence>
<dbReference type="GO" id="GO:0003676">
    <property type="term" value="F:nucleic acid binding"/>
    <property type="evidence" value="ECO:0007669"/>
    <property type="project" value="InterPro"/>
</dbReference>
<dbReference type="SUPFAM" id="SSF53098">
    <property type="entry name" value="Ribonuclease H-like"/>
    <property type="match status" value="1"/>
</dbReference>
<dbReference type="PANTHER" id="PTHR12801:SF82">
    <property type="entry name" value="RNA EXONUCLEASE 5"/>
    <property type="match status" value="1"/>
</dbReference>
<evidence type="ECO:0000256" key="6">
    <source>
        <dbReference type="ARBA" id="ARBA00023242"/>
    </source>
</evidence>
<comment type="caution">
    <text evidence="9">The sequence shown here is derived from an EMBL/GenBank/DDBJ whole genome shotgun (WGS) entry which is preliminary data.</text>
</comment>
<protein>
    <submittedName>
        <fullName evidence="9">RNA exonuclease NEF-sp</fullName>
    </submittedName>
</protein>